<sequence>MRCQIVEFAFAMDYRVFLRFVSILCTLVVAASVQHSNDTEYVGGFSNEYQTLPYYTTKYPNDAATLKSIWDNDRETAIEFQNRLCHERCNGTRHASPAYSEECWRCFPCTCSSYCDKEGTCCPQVGLDWVPPAIDKAECRHDFVEKNVGVLQVVKCHRAFPPGNERDLCESKTLPRRRDTVLPVTSNDSFVTYVNAHCAACNYDDEEAVEWGVRCLHNQYLYDAMNDARYDDSAIHMPDLCGFVRNPSIPFVDYHCCPDLSSFTGHAVSSCNVDGHWAETDEDVRKACEESQRSIGTTLLVKNGGLYANAFCARCNEDEWVSIHCKYGTHWPDIVLLFLRSSIELISEPLPDIVHTIWTPVRSDCVEGYWPHPEGECRELQCAAGKTLQGGRCTTAVSRVTGLGYRLHILLRPLVLSYTRMVNTRTTRLGPAQSSRTCHYEKALLLAMEFNVGNSIVDRSVNITTAAAAIETCFAKTYKKRLKRLMKHENTTSKDNGDRTVFELNVEAMASNEAWFLTAKVEAHLLANPIKERDFVEDDIAFSVFDQEWIVQLGKWTLRLKAFDVSTELLHGGKEQSDLAVYGVSDVDKTMLPYKTNTSPLIGLEHLFLPFTCELLCPHLRFERDEFTLVTCDECDTQVKFLYFLDSDYNPLTFLAKFYPHRAWLTEDGQLAMCMDTFSDVFPQNVTVVKPVLRQASMVRQIMSAVCGSVSVACLAVTFTTYALFPQLRALPGLNNMGLSFSLATAQLSLLLPWHLTGVAEVCRAVGVFTHWAWLTAFGWMGVCCVHMVRVFTSKTHHSLSEREAKKAFLHHVLATCLFSSVIVVITVVVSSAMSAGASMGYGGPICFLDTELHRHILLAVLLPLGLVVLTNLTCFTITVVAIVRVRRLQTRAPRERRDVLVYAKLVTVTGGAWVLGFLAELTDQEWMRGVAELCIAAQGLLLFLAYACNKRVWRLYRARFGRSPPPDATTSSTPATALTTTNTVQSSEA</sequence>
<evidence type="ECO:0000313" key="10">
    <source>
        <dbReference type="Proteomes" id="UP001374579"/>
    </source>
</evidence>
<feature type="domain" description="G-protein coupled receptors family 2 profile 2" evidence="8">
    <location>
        <begin position="700"/>
        <end position="951"/>
    </location>
</feature>
<dbReference type="InterPro" id="IPR000832">
    <property type="entry name" value="GPCR_2_secretin-like"/>
</dbReference>
<dbReference type="Pfam" id="PF00002">
    <property type="entry name" value="7tm_2"/>
    <property type="match status" value="1"/>
</dbReference>
<feature type="transmembrane region" description="Helical" evidence="6">
    <location>
        <begin position="813"/>
        <end position="837"/>
    </location>
</feature>
<evidence type="ECO:0000256" key="7">
    <source>
        <dbReference type="SAM" id="SignalP"/>
    </source>
</evidence>
<evidence type="ECO:0000313" key="9">
    <source>
        <dbReference type="EMBL" id="KAK7111809.1"/>
    </source>
</evidence>
<feature type="transmembrane region" description="Helical" evidence="6">
    <location>
        <begin position="737"/>
        <end position="756"/>
    </location>
</feature>
<evidence type="ECO:0000256" key="1">
    <source>
        <dbReference type="ARBA" id="ARBA00004141"/>
    </source>
</evidence>
<feature type="transmembrane region" description="Helical" evidence="6">
    <location>
        <begin position="857"/>
        <end position="884"/>
    </location>
</feature>
<dbReference type="AlphaFoldDB" id="A0AAN9BUY6"/>
<dbReference type="GO" id="GO:0004930">
    <property type="term" value="F:G protein-coupled receptor activity"/>
    <property type="evidence" value="ECO:0007669"/>
    <property type="project" value="InterPro"/>
</dbReference>
<dbReference type="PROSITE" id="PS50261">
    <property type="entry name" value="G_PROTEIN_RECEP_F2_4"/>
    <property type="match status" value="1"/>
</dbReference>
<feature type="transmembrane region" description="Helical" evidence="6">
    <location>
        <begin position="702"/>
        <end position="725"/>
    </location>
</feature>
<keyword evidence="2 6" id="KW-0812">Transmembrane</keyword>
<feature type="transmembrane region" description="Helical" evidence="6">
    <location>
        <begin position="900"/>
        <end position="919"/>
    </location>
</feature>
<reference evidence="9 10" key="1">
    <citation type="submission" date="2024-02" db="EMBL/GenBank/DDBJ databases">
        <title>Chromosome-scale genome assembly of the rough periwinkle Littorina saxatilis.</title>
        <authorList>
            <person name="De Jode A."/>
            <person name="Faria R."/>
            <person name="Formenti G."/>
            <person name="Sims Y."/>
            <person name="Smith T.P."/>
            <person name="Tracey A."/>
            <person name="Wood J.M.D."/>
            <person name="Zagrodzka Z.B."/>
            <person name="Johannesson K."/>
            <person name="Butlin R.K."/>
            <person name="Leder E.H."/>
        </authorList>
    </citation>
    <scope>NUCLEOTIDE SEQUENCE [LARGE SCALE GENOMIC DNA]</scope>
    <source>
        <strain evidence="9">Snail1</strain>
        <tissue evidence="9">Muscle</tissue>
    </source>
</reference>
<protein>
    <recommendedName>
        <fullName evidence="8">G-protein coupled receptors family 2 profile 2 domain-containing protein</fullName>
    </recommendedName>
</protein>
<feature type="region of interest" description="Disordered" evidence="5">
    <location>
        <begin position="964"/>
        <end position="990"/>
    </location>
</feature>
<feature type="signal peptide" evidence="7">
    <location>
        <begin position="1"/>
        <end position="30"/>
    </location>
</feature>
<dbReference type="PANTHER" id="PTHR45902">
    <property type="entry name" value="LATROPHILIN RECEPTOR-LIKE PROTEIN A"/>
    <property type="match status" value="1"/>
</dbReference>
<proteinExistence type="predicted"/>
<feature type="transmembrane region" description="Helical" evidence="6">
    <location>
        <begin position="931"/>
        <end position="950"/>
    </location>
</feature>
<name>A0AAN9BUY6_9CAEN</name>
<gene>
    <name evidence="9" type="ORF">V1264_011382</name>
</gene>
<evidence type="ECO:0000256" key="4">
    <source>
        <dbReference type="ARBA" id="ARBA00023136"/>
    </source>
</evidence>
<evidence type="ECO:0000256" key="2">
    <source>
        <dbReference type="ARBA" id="ARBA00022692"/>
    </source>
</evidence>
<keyword evidence="3 6" id="KW-1133">Transmembrane helix</keyword>
<evidence type="ECO:0000256" key="6">
    <source>
        <dbReference type="SAM" id="Phobius"/>
    </source>
</evidence>
<feature type="compositionally biased region" description="Low complexity" evidence="5">
    <location>
        <begin position="969"/>
        <end position="984"/>
    </location>
</feature>
<dbReference type="CDD" id="cd15039">
    <property type="entry name" value="7tmB3_Methuselah-like"/>
    <property type="match status" value="1"/>
</dbReference>
<keyword evidence="4 6" id="KW-0472">Membrane</keyword>
<comment type="caution">
    <text evidence="9">The sequence shown here is derived from an EMBL/GenBank/DDBJ whole genome shotgun (WGS) entry which is preliminary data.</text>
</comment>
<evidence type="ECO:0000256" key="3">
    <source>
        <dbReference type="ARBA" id="ARBA00022989"/>
    </source>
</evidence>
<keyword evidence="10" id="KW-1185">Reference proteome</keyword>
<organism evidence="9 10">
    <name type="scientific">Littorina saxatilis</name>
    <dbReference type="NCBI Taxonomy" id="31220"/>
    <lineage>
        <taxon>Eukaryota</taxon>
        <taxon>Metazoa</taxon>
        <taxon>Spiralia</taxon>
        <taxon>Lophotrochozoa</taxon>
        <taxon>Mollusca</taxon>
        <taxon>Gastropoda</taxon>
        <taxon>Caenogastropoda</taxon>
        <taxon>Littorinimorpha</taxon>
        <taxon>Littorinoidea</taxon>
        <taxon>Littorinidae</taxon>
        <taxon>Littorina</taxon>
    </lineage>
</organism>
<accession>A0AAN9BUY6</accession>
<feature type="chain" id="PRO_5043032638" description="G-protein coupled receptors family 2 profile 2 domain-containing protein" evidence="7">
    <location>
        <begin position="31"/>
        <end position="990"/>
    </location>
</feature>
<dbReference type="Proteomes" id="UP001374579">
    <property type="component" value="Unassembled WGS sequence"/>
</dbReference>
<dbReference type="EMBL" id="JBAMIC010000002">
    <property type="protein sequence ID" value="KAK7111809.1"/>
    <property type="molecule type" value="Genomic_DNA"/>
</dbReference>
<dbReference type="InterPro" id="IPR053231">
    <property type="entry name" value="GPCR_LN-TM7"/>
</dbReference>
<keyword evidence="7" id="KW-0732">Signal</keyword>
<dbReference type="Gene3D" id="1.20.1070.10">
    <property type="entry name" value="Rhodopsin 7-helix transmembrane proteins"/>
    <property type="match status" value="1"/>
</dbReference>
<evidence type="ECO:0000259" key="8">
    <source>
        <dbReference type="PROSITE" id="PS50261"/>
    </source>
</evidence>
<dbReference type="InterPro" id="IPR017981">
    <property type="entry name" value="GPCR_2-like_7TM"/>
</dbReference>
<dbReference type="PANTHER" id="PTHR45902:SF1">
    <property type="entry name" value="LATROPHILIN RECEPTOR-LIKE PROTEIN A"/>
    <property type="match status" value="1"/>
</dbReference>
<feature type="transmembrane region" description="Helical" evidence="6">
    <location>
        <begin position="771"/>
        <end position="792"/>
    </location>
</feature>
<dbReference type="GO" id="GO:0007166">
    <property type="term" value="P:cell surface receptor signaling pathway"/>
    <property type="evidence" value="ECO:0007669"/>
    <property type="project" value="InterPro"/>
</dbReference>
<dbReference type="GO" id="GO:0016020">
    <property type="term" value="C:membrane"/>
    <property type="evidence" value="ECO:0007669"/>
    <property type="project" value="UniProtKB-SubCell"/>
</dbReference>
<evidence type="ECO:0000256" key="5">
    <source>
        <dbReference type="SAM" id="MobiDB-lite"/>
    </source>
</evidence>
<comment type="subcellular location">
    <subcellularLocation>
        <location evidence="1">Membrane</location>
        <topology evidence="1">Multi-pass membrane protein</topology>
    </subcellularLocation>
</comment>